<evidence type="ECO:0000256" key="2">
    <source>
        <dbReference type="ARBA" id="ARBA00004496"/>
    </source>
</evidence>
<dbReference type="GO" id="GO:0003755">
    <property type="term" value="F:peptidyl-prolyl cis-trans isomerase activity"/>
    <property type="evidence" value="ECO:0007669"/>
    <property type="project" value="UniProtKB-UniRule"/>
</dbReference>
<sequence length="158" mass="17743">MTKIEENKVAVVHYKGTFPEDDEEFDSSHDRDPLAFLVGHQQMIPGFEREMMGAEVGDSRTFTLMPEDAYGEKSDEAVADIPREEFPDDIELDLGMVLMSDHGPFRIVGVTDEIVKCDFNHVLAGRVLKFEVEVVEVRDPSEEELAHGHVHGPGGHEH</sequence>
<evidence type="ECO:0000313" key="11">
    <source>
        <dbReference type="EMBL" id="AIF01484.1"/>
    </source>
</evidence>
<evidence type="ECO:0000256" key="8">
    <source>
        <dbReference type="PROSITE-ProRule" id="PRU00277"/>
    </source>
</evidence>
<feature type="domain" description="PPIase FKBP-type" evidence="10">
    <location>
        <begin position="7"/>
        <end position="102"/>
    </location>
</feature>
<evidence type="ECO:0000256" key="6">
    <source>
        <dbReference type="ARBA" id="ARBA00023186"/>
    </source>
</evidence>
<evidence type="ECO:0000256" key="4">
    <source>
        <dbReference type="ARBA" id="ARBA00022490"/>
    </source>
</evidence>
<evidence type="ECO:0000256" key="3">
    <source>
        <dbReference type="ARBA" id="ARBA00006577"/>
    </source>
</evidence>
<keyword evidence="4" id="KW-0963">Cytoplasm</keyword>
<dbReference type="SUPFAM" id="SSF54534">
    <property type="entry name" value="FKBP-like"/>
    <property type="match status" value="1"/>
</dbReference>
<proteinExistence type="inferred from homology"/>
<comment type="similarity">
    <text evidence="3 9">Belongs to the FKBP-type PPIase family.</text>
</comment>
<dbReference type="Gene3D" id="3.10.50.40">
    <property type="match status" value="1"/>
</dbReference>
<evidence type="ECO:0000259" key="10">
    <source>
        <dbReference type="PROSITE" id="PS50059"/>
    </source>
</evidence>
<comment type="subcellular location">
    <subcellularLocation>
        <location evidence="2">Cytoplasm</location>
    </subcellularLocation>
</comment>
<dbReference type="AlphaFoldDB" id="A0A075GCY1"/>
<evidence type="ECO:0000256" key="9">
    <source>
        <dbReference type="RuleBase" id="RU003915"/>
    </source>
</evidence>
<dbReference type="PANTHER" id="PTHR47861">
    <property type="entry name" value="FKBP-TYPE PEPTIDYL-PROLYL CIS-TRANS ISOMERASE SLYD"/>
    <property type="match status" value="1"/>
</dbReference>
<dbReference type="GO" id="GO:0042026">
    <property type="term" value="P:protein refolding"/>
    <property type="evidence" value="ECO:0007669"/>
    <property type="project" value="UniProtKB-ARBA"/>
</dbReference>
<dbReference type="Pfam" id="PF00254">
    <property type="entry name" value="FKBP_C"/>
    <property type="match status" value="1"/>
</dbReference>
<organism evidence="11">
    <name type="scientific">uncultured marine group II/III euryarchaeote KM3_149_A03</name>
    <dbReference type="NCBI Taxonomy" id="1457884"/>
    <lineage>
        <taxon>Archaea</taxon>
        <taxon>Methanobacteriati</taxon>
        <taxon>Methanobacteriota</taxon>
        <taxon>environmental samples</taxon>
    </lineage>
</organism>
<evidence type="ECO:0000256" key="5">
    <source>
        <dbReference type="ARBA" id="ARBA00023110"/>
    </source>
</evidence>
<dbReference type="PANTHER" id="PTHR47861:SF3">
    <property type="entry name" value="FKBP-TYPE PEPTIDYL-PROLYL CIS-TRANS ISOMERASE SLYD"/>
    <property type="match status" value="1"/>
</dbReference>
<dbReference type="EC" id="5.2.1.8" evidence="9"/>
<accession>A0A075GCY1</accession>
<protein>
    <recommendedName>
        <fullName evidence="9">Peptidyl-prolyl cis-trans isomerase</fullName>
        <ecNumber evidence="9">5.2.1.8</ecNumber>
    </recommendedName>
</protein>
<evidence type="ECO:0000256" key="7">
    <source>
        <dbReference type="ARBA" id="ARBA00023235"/>
    </source>
</evidence>
<dbReference type="InterPro" id="IPR001179">
    <property type="entry name" value="PPIase_FKBP_dom"/>
</dbReference>
<dbReference type="EMBL" id="KF900622">
    <property type="protein sequence ID" value="AIF01484.1"/>
    <property type="molecule type" value="Genomic_DNA"/>
</dbReference>
<name>A0A075GCY1_9EURY</name>
<keyword evidence="5 8" id="KW-0697">Rotamase</keyword>
<dbReference type="GO" id="GO:0005737">
    <property type="term" value="C:cytoplasm"/>
    <property type="evidence" value="ECO:0007669"/>
    <property type="project" value="UniProtKB-SubCell"/>
</dbReference>
<keyword evidence="7 8" id="KW-0413">Isomerase</keyword>
<dbReference type="PROSITE" id="PS50059">
    <property type="entry name" value="FKBP_PPIASE"/>
    <property type="match status" value="1"/>
</dbReference>
<comment type="catalytic activity">
    <reaction evidence="1 8 9">
        <text>[protein]-peptidylproline (omega=180) = [protein]-peptidylproline (omega=0)</text>
        <dbReference type="Rhea" id="RHEA:16237"/>
        <dbReference type="Rhea" id="RHEA-COMP:10747"/>
        <dbReference type="Rhea" id="RHEA-COMP:10748"/>
        <dbReference type="ChEBI" id="CHEBI:83833"/>
        <dbReference type="ChEBI" id="CHEBI:83834"/>
        <dbReference type="EC" id="5.2.1.8"/>
    </reaction>
</comment>
<dbReference type="InterPro" id="IPR046357">
    <property type="entry name" value="PPIase_dom_sf"/>
</dbReference>
<evidence type="ECO:0000256" key="1">
    <source>
        <dbReference type="ARBA" id="ARBA00000971"/>
    </source>
</evidence>
<keyword evidence="6" id="KW-0143">Chaperone</keyword>
<reference evidence="11" key="1">
    <citation type="journal article" date="2014" name="Genome Biol. Evol.">
        <title>Pangenome evidence for extensive interdomain horizontal transfer affecting lineage core and shell genes in uncultured planktonic thaumarchaeota and euryarchaeota.</title>
        <authorList>
            <person name="Deschamps P."/>
            <person name="Zivanovic Y."/>
            <person name="Moreira D."/>
            <person name="Rodriguez-Valera F."/>
            <person name="Lopez-Garcia P."/>
        </authorList>
    </citation>
    <scope>NUCLEOTIDE SEQUENCE</scope>
</reference>